<feature type="disulfide bond" evidence="1">
    <location>
        <begin position="183"/>
        <end position="192"/>
    </location>
</feature>
<feature type="chain" id="PRO_5045277223" evidence="2">
    <location>
        <begin position="26"/>
        <end position="246"/>
    </location>
</feature>
<feature type="disulfide bond" evidence="1">
    <location>
        <begin position="34"/>
        <end position="245"/>
    </location>
</feature>
<dbReference type="PIRSF" id="PIRSF002703">
    <property type="entry name" value="Thaumatin"/>
    <property type="match status" value="1"/>
</dbReference>
<dbReference type="Gene3D" id="2.60.110.10">
    <property type="entry name" value="Thaumatin"/>
    <property type="match status" value="1"/>
</dbReference>
<evidence type="ECO:0000313" key="3">
    <source>
        <dbReference type="Proteomes" id="UP000813463"/>
    </source>
</evidence>
<dbReference type="GO" id="GO:0006952">
    <property type="term" value="P:defense response"/>
    <property type="evidence" value="ECO:0000318"/>
    <property type="project" value="GO_Central"/>
</dbReference>
<dbReference type="PANTHER" id="PTHR31048">
    <property type="entry name" value="OS03G0233200 PROTEIN"/>
    <property type="match status" value="1"/>
</dbReference>
<dbReference type="PRINTS" id="PR00347">
    <property type="entry name" value="THAUMATIN"/>
</dbReference>
<name>A0A9R0K5R6_SPIOL</name>
<dbReference type="InterPro" id="IPR001938">
    <property type="entry name" value="Thaumatin"/>
</dbReference>
<reference evidence="3" key="1">
    <citation type="journal article" date="2021" name="Nat. Commun.">
        <title>Genomic analyses provide insights into spinach domestication and the genetic basis of agronomic traits.</title>
        <authorList>
            <person name="Cai X."/>
            <person name="Sun X."/>
            <person name="Xu C."/>
            <person name="Sun H."/>
            <person name="Wang X."/>
            <person name="Ge C."/>
            <person name="Zhang Z."/>
            <person name="Wang Q."/>
            <person name="Fei Z."/>
            <person name="Jiao C."/>
            <person name="Wang Q."/>
        </authorList>
    </citation>
    <scope>NUCLEOTIDE SEQUENCE [LARGE SCALE GENOMIC DNA]</scope>
    <source>
        <strain evidence="3">cv. Varoflay</strain>
    </source>
</reference>
<dbReference type="AlphaFoldDB" id="A0A9R0K5R6"/>
<keyword evidence="1" id="KW-1015">Disulfide bond</keyword>
<keyword evidence="2" id="KW-0732">Signal</keyword>
<feature type="signal peptide" evidence="2">
    <location>
        <begin position="1"/>
        <end position="25"/>
    </location>
</feature>
<dbReference type="SMART" id="SM00205">
    <property type="entry name" value="THN"/>
    <property type="match status" value="1"/>
</dbReference>
<reference evidence="4" key="2">
    <citation type="submission" date="2025-08" db="UniProtKB">
        <authorList>
            <consortium name="RefSeq"/>
        </authorList>
    </citation>
    <scope>IDENTIFICATION</scope>
    <source>
        <tissue evidence="4">Leaf</tissue>
    </source>
</reference>
<feature type="disulfide bond" evidence="1">
    <location>
        <begin position="193"/>
        <end position="203"/>
    </location>
</feature>
<dbReference type="GeneID" id="110797918"/>
<dbReference type="Proteomes" id="UP000813463">
    <property type="component" value="Chromosome 2"/>
</dbReference>
<organism evidence="3 4">
    <name type="scientific">Spinacia oleracea</name>
    <name type="common">Spinach</name>
    <dbReference type="NCBI Taxonomy" id="3562"/>
    <lineage>
        <taxon>Eukaryota</taxon>
        <taxon>Viridiplantae</taxon>
        <taxon>Streptophyta</taxon>
        <taxon>Embryophyta</taxon>
        <taxon>Tracheophyta</taxon>
        <taxon>Spermatophyta</taxon>
        <taxon>Magnoliopsida</taxon>
        <taxon>eudicotyledons</taxon>
        <taxon>Gunneridae</taxon>
        <taxon>Pentapetalae</taxon>
        <taxon>Caryophyllales</taxon>
        <taxon>Chenopodiaceae</taxon>
        <taxon>Chenopodioideae</taxon>
        <taxon>Anserineae</taxon>
        <taxon>Spinacia</taxon>
    </lineage>
</organism>
<proteinExistence type="predicted"/>
<dbReference type="RefSeq" id="XP_021858743.2">
    <property type="nucleotide sequence ID" value="XM_022003051.2"/>
</dbReference>
<evidence type="ECO:0000256" key="2">
    <source>
        <dbReference type="SAM" id="SignalP"/>
    </source>
</evidence>
<dbReference type="Pfam" id="PF00314">
    <property type="entry name" value="Thaumatin"/>
    <property type="match status" value="1"/>
</dbReference>
<feature type="disulfide bond" evidence="1">
    <location>
        <begin position="97"/>
        <end position="104"/>
    </location>
</feature>
<gene>
    <name evidence="4" type="primary">LOC110797918</name>
</gene>
<evidence type="ECO:0000256" key="1">
    <source>
        <dbReference type="PIRSR" id="PIRSR002703-1"/>
    </source>
</evidence>
<feature type="disulfide bond" evidence="1">
    <location>
        <begin position="81"/>
        <end position="92"/>
    </location>
</feature>
<feature type="disulfide bond" evidence="1">
    <location>
        <begin position="163"/>
        <end position="179"/>
    </location>
</feature>
<sequence length="246" mass="26482">MTNMTNFLALMMLISFMFLISGTTSTQFIFKNNCPHFVWPGILTGSGPPLPSTGFSLRPGASFTLGALPSWSGRIWARTRCSQNAATHRFVCHTADCASGQVSCNGAGAIPPASLVEFTLNGNANLDFYDVSLVDGYNLPISVVPTNGGCRRTGCPVDINRSCPPELQVKRRRGGVIACKSACLAFNRPEFCCTGANGTPQTCPPTRYSNLFKDLCPQAYSYAYDDKTSTFTCPSGSSDYIITFCP</sequence>
<dbReference type="KEGG" id="soe:110797918"/>
<dbReference type="CDD" id="cd09218">
    <property type="entry name" value="TLP-PA"/>
    <property type="match status" value="1"/>
</dbReference>
<evidence type="ECO:0000313" key="4">
    <source>
        <dbReference type="RefSeq" id="XP_021858743.2"/>
    </source>
</evidence>
<dbReference type="SUPFAM" id="SSF49870">
    <property type="entry name" value="Osmotin, thaumatin-like protein"/>
    <property type="match status" value="1"/>
</dbReference>
<feature type="disulfide bond" evidence="1">
    <location>
        <begin position="155"/>
        <end position="216"/>
    </location>
</feature>
<feature type="disulfide bond" evidence="1">
    <location>
        <begin position="150"/>
        <end position="233"/>
    </location>
</feature>
<dbReference type="InterPro" id="IPR037176">
    <property type="entry name" value="Osmotin/thaumatin-like_sf"/>
</dbReference>
<protein>
    <submittedName>
        <fullName evidence="4">Thaumatin-like protein 1b</fullName>
    </submittedName>
</protein>
<dbReference type="PROSITE" id="PS51367">
    <property type="entry name" value="THAUMATIN_2"/>
    <property type="match status" value="1"/>
</dbReference>
<accession>A0A9R0K5R6</accession>
<keyword evidence="3" id="KW-1185">Reference proteome</keyword>